<dbReference type="GO" id="GO:0005509">
    <property type="term" value="F:calcium ion binding"/>
    <property type="evidence" value="ECO:0007669"/>
    <property type="project" value="InterPro"/>
</dbReference>
<dbReference type="InterPro" id="IPR036737">
    <property type="entry name" value="OmpA-like_sf"/>
</dbReference>
<evidence type="ECO:0000256" key="3">
    <source>
        <dbReference type="ARBA" id="ARBA00022737"/>
    </source>
</evidence>
<dbReference type="InterPro" id="IPR028974">
    <property type="entry name" value="TSP_type-3_rpt"/>
</dbReference>
<keyword evidence="12" id="KW-1185">Reference proteome</keyword>
<dbReference type="STRING" id="394096.DB31_3707"/>
<dbReference type="PRINTS" id="PR01021">
    <property type="entry name" value="OMPADOMAIN"/>
</dbReference>
<dbReference type="NCBIfam" id="TIGR03382">
    <property type="entry name" value="GC_trans_RRR"/>
    <property type="match status" value="1"/>
</dbReference>
<evidence type="ECO:0000256" key="7">
    <source>
        <dbReference type="SAM" id="MobiDB-lite"/>
    </source>
</evidence>
<sequence length="1373" mass="143924">MKLKSLGALLVLAWVASSCGEEVKEPGSDLSPERVRDTRQGARSTNKVLILDSSVSSGNGSREARALRHLDSSVQIDVKTPAEWRAMTAEQFMAYRALIIGDGACQSGTAAFDAAVETRARWGAIVDSNVVLISSDPSHNRTEQLLENALKFVLVDSIQYRTGMYIALGCAYQNAPANTAVDLLEPFGAFSVQGVPGCASTGHIFQMSPVTLSDGLTDGSLEGDGCVARSVFTSYPRNTFAFAAIATGTESTPLPGQQTHIDYWYEPGAETPFMGTPFVLVRGAMATSAGCGGDSNNVPSEEQCDMGDVYNGQPNTGGQNPSATCSFSCRLHWCGDGAVDEGEECDAGSNNGRSGDADGDIGACTSFCKIPNIPLPNRPPVARCRDVTVAATNTCDRPADINNGSSDPDGDDIECTQNSAGPYTIGSHTVTLTCTDPSGDMGMCTATVTVTDSVAPVVTLFGPASETLECVRGVTYEDPGASASDLCEGAMPVTVSGSVNLASPRGYPLTYTARDASGNTGSATRTISVADTKAPVITVTGSDRLSHECGTPFIDPGATASDVCAGTVPVTATQSGSLSQPGTFTISYAAVDPSGNRTTSPTVRTVMVTDDTPPTLVLLGSDKQSYECGTPFVDPGAKASDLCAGDLSGQIVRTGSVDTAKLGSYTIQYSVTDPSQHTVTASRQVSVKDTTPPNILCPEPIVVDLKEGALVNVTPGAAKATDSCSEARVITPTQASFPLGTTPVTYTATDEAGNTASCTTTITVRELSGPGTPSEPPGRGPFDRALMGGGNGCSSTSSGPSSLAVMALGLFAALAFRKRTQKRGLAVATVLVAATATAQVAGVPTFDLELLKLNPSAKGSLLLGTGELMDPGDYRFSLTTHYQKDPLVLYENGTEMGVLVRHRATAHLAAAYGVNKWLEVGAQLPVVFLQRGDDLTGMGVGQPKGGVAAGTPLFNVQFKLLSQREDDMVDLSVGMQAGPPIGSASALAQETRATPSLMVGHTFPSLRAAIDAGMLLRPRTVLTQDENVQDELGHAVRLGGMVSSLGEGLRGELALNTLVPLKRQGFSVEMLSGARWPLSETVEAYGMGGVGFGSAPGTPDFRVLFGVAYGRARPAKVELAKYEPEPAPKDSDEDGILDDADRCPNVVGLPGFQGCPDRDGDGLEDEADQCPAEPGAVERRGCPQKDTDGDGLVDEEDACPTEPGPVERQGCPIRDRDNDTVEDREDNCPDEFGSPDNQGCPPEEKQLVVIQHDRIKINDTIYFNFDKATIQPRSFPLLNQVARVILEHPEIISVSVEGHTDGQGSADYNRGLSQRRSEAVRAYLISKGVDAERLEAKGYGEDRPIASNATNAGRAANRRVEFITRYGVQEGKQ</sequence>
<accession>A0A085WV64</accession>
<dbReference type="Pfam" id="PF00691">
    <property type="entry name" value="OmpA"/>
    <property type="match status" value="1"/>
</dbReference>
<dbReference type="PATRIC" id="fig|394096.3.peg.1354"/>
<evidence type="ECO:0000313" key="11">
    <source>
        <dbReference type="EMBL" id="KFE71577.1"/>
    </source>
</evidence>
<dbReference type="EMBL" id="JMCB01000002">
    <property type="protein sequence ID" value="KFE71577.1"/>
    <property type="molecule type" value="Genomic_DNA"/>
</dbReference>
<dbReference type="Proteomes" id="UP000028725">
    <property type="component" value="Unassembled WGS sequence"/>
</dbReference>
<dbReference type="InterPro" id="IPR032179">
    <property type="entry name" value="Cry22Aa_Ig-like"/>
</dbReference>
<feature type="compositionally biased region" description="Acidic residues" evidence="7">
    <location>
        <begin position="1189"/>
        <end position="1199"/>
    </location>
</feature>
<keyword evidence="4 6" id="KW-0472">Membrane</keyword>
<feature type="domain" description="HYR" evidence="9">
    <location>
        <begin position="688"/>
        <end position="766"/>
    </location>
</feature>
<feature type="region of interest" description="Disordered" evidence="7">
    <location>
        <begin position="1156"/>
        <end position="1242"/>
    </location>
</feature>
<dbReference type="Gene3D" id="3.30.1330.60">
    <property type="entry name" value="OmpA-like domain"/>
    <property type="match status" value="1"/>
</dbReference>
<reference evidence="11 12" key="1">
    <citation type="submission" date="2014-04" db="EMBL/GenBank/DDBJ databases">
        <title>Genome assembly of Hyalangium minutum DSM 14724.</title>
        <authorList>
            <person name="Sharma G."/>
            <person name="Subramanian S."/>
        </authorList>
    </citation>
    <scope>NUCLEOTIDE SEQUENCE [LARGE SCALE GENOMIC DNA]</scope>
    <source>
        <strain evidence="11 12">DSM 14724</strain>
    </source>
</reference>
<evidence type="ECO:0000256" key="8">
    <source>
        <dbReference type="SAM" id="SignalP"/>
    </source>
</evidence>
<feature type="region of interest" description="Disordered" evidence="7">
    <location>
        <begin position="22"/>
        <end position="42"/>
    </location>
</feature>
<dbReference type="InterPro" id="IPR003367">
    <property type="entry name" value="Thrombospondin_3-like_rpt"/>
</dbReference>
<dbReference type="PRINTS" id="PR01023">
    <property type="entry name" value="NAFLGMOTY"/>
</dbReference>
<dbReference type="Pfam" id="PF02494">
    <property type="entry name" value="HYR"/>
    <property type="match status" value="1"/>
</dbReference>
<dbReference type="InterPro" id="IPR006664">
    <property type="entry name" value="OMP_bac"/>
</dbReference>
<gene>
    <name evidence="11" type="ORF">DB31_3707</name>
</gene>
<dbReference type="SUPFAM" id="SSF103647">
    <property type="entry name" value="TSP type-3 repeat"/>
    <property type="match status" value="1"/>
</dbReference>
<proteinExistence type="predicted"/>
<dbReference type="SUPFAM" id="SSF103088">
    <property type="entry name" value="OmpA-like"/>
    <property type="match status" value="1"/>
</dbReference>
<protein>
    <submittedName>
        <fullName evidence="11">Uncharacterized protein</fullName>
    </submittedName>
</protein>
<evidence type="ECO:0000256" key="6">
    <source>
        <dbReference type="PROSITE-ProRule" id="PRU00473"/>
    </source>
</evidence>
<comment type="caution">
    <text evidence="11">The sequence shown here is derived from an EMBL/GenBank/DDBJ whole genome shotgun (WGS) entry which is preliminary data.</text>
</comment>
<evidence type="ECO:0000313" key="12">
    <source>
        <dbReference type="Proteomes" id="UP000028725"/>
    </source>
</evidence>
<dbReference type="PROSITE" id="PS51123">
    <property type="entry name" value="OMPA_2"/>
    <property type="match status" value="1"/>
</dbReference>
<dbReference type="Gene3D" id="2.60.40.10">
    <property type="entry name" value="Immunoglobulins"/>
    <property type="match status" value="4"/>
</dbReference>
<dbReference type="Pfam" id="PF02412">
    <property type="entry name" value="TSP_3"/>
    <property type="match status" value="1"/>
</dbReference>
<evidence type="ECO:0000259" key="10">
    <source>
        <dbReference type="PROSITE" id="PS51123"/>
    </source>
</evidence>
<dbReference type="PANTHER" id="PTHR30329">
    <property type="entry name" value="STATOR ELEMENT OF FLAGELLAR MOTOR COMPLEX"/>
    <property type="match status" value="1"/>
</dbReference>
<dbReference type="GO" id="GO:0007155">
    <property type="term" value="P:cell adhesion"/>
    <property type="evidence" value="ECO:0007669"/>
    <property type="project" value="InterPro"/>
</dbReference>
<dbReference type="InterPro" id="IPR013783">
    <property type="entry name" value="Ig-like_fold"/>
</dbReference>
<keyword evidence="2 8" id="KW-0732">Signal</keyword>
<feature type="signal peptide" evidence="8">
    <location>
        <begin position="1"/>
        <end position="20"/>
    </location>
</feature>
<feature type="domain" description="OmpA-like" evidence="10">
    <location>
        <begin position="1250"/>
        <end position="1368"/>
    </location>
</feature>
<evidence type="ECO:0000256" key="1">
    <source>
        <dbReference type="ARBA" id="ARBA00004442"/>
    </source>
</evidence>
<feature type="chain" id="PRO_5001800141" evidence="8">
    <location>
        <begin position="21"/>
        <end position="1373"/>
    </location>
</feature>
<dbReference type="PANTHER" id="PTHR30329:SF21">
    <property type="entry name" value="LIPOPROTEIN YIAD-RELATED"/>
    <property type="match status" value="1"/>
</dbReference>
<dbReference type="CDD" id="cd07185">
    <property type="entry name" value="OmpA_C-like"/>
    <property type="match status" value="1"/>
</dbReference>
<evidence type="ECO:0000256" key="2">
    <source>
        <dbReference type="ARBA" id="ARBA00022729"/>
    </source>
</evidence>
<organism evidence="11 12">
    <name type="scientific">Hyalangium minutum</name>
    <dbReference type="NCBI Taxonomy" id="394096"/>
    <lineage>
        <taxon>Bacteria</taxon>
        <taxon>Pseudomonadati</taxon>
        <taxon>Myxococcota</taxon>
        <taxon>Myxococcia</taxon>
        <taxon>Myxococcales</taxon>
        <taxon>Cystobacterineae</taxon>
        <taxon>Archangiaceae</taxon>
        <taxon>Hyalangium</taxon>
    </lineage>
</organism>
<dbReference type="InterPro" id="IPR017756">
    <property type="entry name" value="TM_Gly-Cys-Arg_CS"/>
</dbReference>
<feature type="compositionally biased region" description="Basic and acidic residues" evidence="7">
    <location>
        <begin position="22"/>
        <end position="40"/>
    </location>
</feature>
<dbReference type="PROSITE" id="PS51257">
    <property type="entry name" value="PROKAR_LIPOPROTEIN"/>
    <property type="match status" value="1"/>
</dbReference>
<keyword evidence="3" id="KW-0677">Repeat</keyword>
<dbReference type="Gene3D" id="4.10.1080.10">
    <property type="entry name" value="TSP type-3 repeat"/>
    <property type="match status" value="1"/>
</dbReference>
<evidence type="ECO:0000259" key="9">
    <source>
        <dbReference type="PROSITE" id="PS50825"/>
    </source>
</evidence>
<dbReference type="InterPro" id="IPR006665">
    <property type="entry name" value="OmpA-like"/>
</dbReference>
<dbReference type="InterPro" id="IPR003410">
    <property type="entry name" value="HYR_dom"/>
</dbReference>
<keyword evidence="5" id="KW-0998">Cell outer membrane</keyword>
<feature type="compositionally biased region" description="Basic and acidic residues" evidence="7">
    <location>
        <begin position="1176"/>
        <end position="1188"/>
    </location>
</feature>
<comment type="subcellular location">
    <subcellularLocation>
        <location evidence="1">Cell outer membrane</location>
    </subcellularLocation>
</comment>
<dbReference type="Pfam" id="PF16403">
    <property type="entry name" value="Bact_surface_Ig-like"/>
    <property type="match status" value="3"/>
</dbReference>
<feature type="region of interest" description="Disordered" evidence="7">
    <location>
        <begin position="766"/>
        <end position="794"/>
    </location>
</feature>
<name>A0A085WV64_9BACT</name>
<dbReference type="InterPro" id="IPR050330">
    <property type="entry name" value="Bact_OuterMem_StrucFunc"/>
</dbReference>
<evidence type="ECO:0000256" key="5">
    <source>
        <dbReference type="ARBA" id="ARBA00023237"/>
    </source>
</evidence>
<evidence type="ECO:0000256" key="4">
    <source>
        <dbReference type="ARBA" id="ARBA00023136"/>
    </source>
</evidence>
<dbReference type="PROSITE" id="PS50825">
    <property type="entry name" value="HYR"/>
    <property type="match status" value="1"/>
</dbReference>
<dbReference type="GO" id="GO:0009279">
    <property type="term" value="C:cell outer membrane"/>
    <property type="evidence" value="ECO:0007669"/>
    <property type="project" value="UniProtKB-SubCell"/>
</dbReference>